<proteinExistence type="predicted"/>
<protein>
    <submittedName>
        <fullName evidence="1">Uncharacterized protein</fullName>
    </submittedName>
</protein>
<dbReference type="AlphaFoldDB" id="A0A8T2V1X6"/>
<organism evidence="1 2">
    <name type="scientific">Ceratopteris richardii</name>
    <name type="common">Triangle waterfern</name>
    <dbReference type="NCBI Taxonomy" id="49495"/>
    <lineage>
        <taxon>Eukaryota</taxon>
        <taxon>Viridiplantae</taxon>
        <taxon>Streptophyta</taxon>
        <taxon>Embryophyta</taxon>
        <taxon>Tracheophyta</taxon>
        <taxon>Polypodiopsida</taxon>
        <taxon>Polypodiidae</taxon>
        <taxon>Polypodiales</taxon>
        <taxon>Pteridineae</taxon>
        <taxon>Pteridaceae</taxon>
        <taxon>Parkerioideae</taxon>
        <taxon>Ceratopteris</taxon>
    </lineage>
</organism>
<accession>A0A8T2V1X6</accession>
<reference evidence="1" key="1">
    <citation type="submission" date="2021-08" db="EMBL/GenBank/DDBJ databases">
        <title>WGS assembly of Ceratopteris richardii.</title>
        <authorList>
            <person name="Marchant D.B."/>
            <person name="Chen G."/>
            <person name="Jenkins J."/>
            <person name="Shu S."/>
            <person name="Leebens-Mack J."/>
            <person name="Grimwood J."/>
            <person name="Schmutz J."/>
            <person name="Soltis P."/>
            <person name="Soltis D."/>
            <person name="Chen Z.-H."/>
        </authorList>
    </citation>
    <scope>NUCLEOTIDE SEQUENCE</scope>
    <source>
        <strain evidence="1">Whitten #5841</strain>
        <tissue evidence="1">Leaf</tissue>
    </source>
</reference>
<dbReference type="EMBL" id="CM035408">
    <property type="protein sequence ID" value="KAH7441412.1"/>
    <property type="molecule type" value="Genomic_DNA"/>
</dbReference>
<evidence type="ECO:0000313" key="2">
    <source>
        <dbReference type="Proteomes" id="UP000825935"/>
    </source>
</evidence>
<evidence type="ECO:0000313" key="1">
    <source>
        <dbReference type="EMBL" id="KAH7441412.1"/>
    </source>
</evidence>
<name>A0A8T2V1X6_CERRI</name>
<gene>
    <name evidence="1" type="ORF">KP509_03G037700</name>
</gene>
<dbReference type="Proteomes" id="UP000825935">
    <property type="component" value="Chromosome 3"/>
</dbReference>
<sequence>MSREFLGARVSTRAAEYDAITNGEHVGEFCLPALSRLPEQLRPRNSPRTVSIGHLERCRPVGKCRTKASSI</sequence>
<comment type="caution">
    <text evidence="1">The sequence shown here is derived from an EMBL/GenBank/DDBJ whole genome shotgun (WGS) entry which is preliminary data.</text>
</comment>
<keyword evidence="2" id="KW-1185">Reference proteome</keyword>